<organism evidence="5 6">
    <name type="scientific">Thermobifida halotolerans</name>
    <dbReference type="NCBI Taxonomy" id="483545"/>
    <lineage>
        <taxon>Bacteria</taxon>
        <taxon>Bacillati</taxon>
        <taxon>Actinomycetota</taxon>
        <taxon>Actinomycetes</taxon>
        <taxon>Streptosporangiales</taxon>
        <taxon>Nocardiopsidaceae</taxon>
        <taxon>Thermobifida</taxon>
    </lineage>
</organism>
<evidence type="ECO:0000313" key="5">
    <source>
        <dbReference type="EMBL" id="UOE19832.1"/>
    </source>
</evidence>
<dbReference type="Proteomes" id="UP000265719">
    <property type="component" value="Chromosome"/>
</dbReference>
<feature type="domain" description="OmpA-like" evidence="4">
    <location>
        <begin position="111"/>
        <end position="229"/>
    </location>
</feature>
<feature type="region of interest" description="Disordered" evidence="2">
    <location>
        <begin position="203"/>
        <end position="268"/>
    </location>
</feature>
<feature type="compositionally biased region" description="Basic and acidic residues" evidence="2">
    <location>
        <begin position="235"/>
        <end position="252"/>
    </location>
</feature>
<keyword evidence="3" id="KW-0812">Transmembrane</keyword>
<dbReference type="InterPro" id="IPR050330">
    <property type="entry name" value="Bact_OuterMem_StrucFunc"/>
</dbReference>
<sequence length="268" mass="28351">MTERQYGQWRAAASRNTRTAGWERESGAGLCSGFVTLPFVGVLALGLFAFSVALLPPEESEHGTAAHEAEDVSGKKATEPRRKESEFAAGEKEADPAESGEAEEDRRTGSGENPTGEIEAVVHFSHNGTELTYEGIVELQRFAEEATEADASWVRIDGYGDSTGATEANLRVSLQRSEEVAAFLQEVMPTGGVEFVTAGHGAADPVADNSTEEGRARNRRVEATAGTAAYVPGGFDREDSPAEETGAEKRGDVAGVAVPHPGPPFPTD</sequence>
<keyword evidence="3" id="KW-1133">Transmembrane helix</keyword>
<dbReference type="KEGG" id="thao:NI17_000775"/>
<reference evidence="5" key="1">
    <citation type="submission" date="2020-10" db="EMBL/GenBank/DDBJ databases">
        <title>De novo genome project of the cellulose decomposer Thermobifida halotolerans type strain.</title>
        <authorList>
            <person name="Nagy I."/>
            <person name="Horvath B."/>
            <person name="Kukolya J."/>
            <person name="Nagy I."/>
            <person name="Orsini M."/>
        </authorList>
    </citation>
    <scope>NUCLEOTIDE SEQUENCE</scope>
    <source>
        <strain evidence="5">DSM 44931</strain>
    </source>
</reference>
<dbReference type="InterPro" id="IPR006665">
    <property type="entry name" value="OmpA-like"/>
</dbReference>
<gene>
    <name evidence="5" type="ORF">NI17_000775</name>
</gene>
<dbReference type="InterPro" id="IPR036737">
    <property type="entry name" value="OmpA-like_sf"/>
</dbReference>
<dbReference type="Pfam" id="PF00691">
    <property type="entry name" value="OmpA"/>
    <property type="match status" value="1"/>
</dbReference>
<dbReference type="RefSeq" id="WP_068687745.1">
    <property type="nucleotide sequence ID" value="NZ_CP063196.1"/>
</dbReference>
<keyword evidence="1 3" id="KW-0472">Membrane</keyword>
<dbReference type="Gene3D" id="3.30.1330.60">
    <property type="entry name" value="OmpA-like domain"/>
    <property type="match status" value="1"/>
</dbReference>
<feature type="region of interest" description="Disordered" evidence="2">
    <location>
        <begin position="1"/>
        <end position="22"/>
    </location>
</feature>
<protein>
    <submittedName>
        <fullName evidence="5">OmpA family protein</fullName>
    </submittedName>
</protein>
<name>A0AA97M4C4_9ACTN</name>
<proteinExistence type="predicted"/>
<evidence type="ECO:0000256" key="2">
    <source>
        <dbReference type="SAM" id="MobiDB-lite"/>
    </source>
</evidence>
<dbReference type="SUPFAM" id="SSF103088">
    <property type="entry name" value="OmpA-like"/>
    <property type="match status" value="1"/>
</dbReference>
<feature type="compositionally biased region" description="Basic and acidic residues" evidence="2">
    <location>
        <begin position="61"/>
        <end position="95"/>
    </location>
</feature>
<dbReference type="CDD" id="cd07185">
    <property type="entry name" value="OmpA_C-like"/>
    <property type="match status" value="1"/>
</dbReference>
<keyword evidence="6" id="KW-1185">Reference proteome</keyword>
<dbReference type="PROSITE" id="PS51123">
    <property type="entry name" value="OMPA_2"/>
    <property type="match status" value="1"/>
</dbReference>
<feature type="transmembrane region" description="Helical" evidence="3">
    <location>
        <begin position="34"/>
        <end position="55"/>
    </location>
</feature>
<evidence type="ECO:0000256" key="1">
    <source>
        <dbReference type="PROSITE-ProRule" id="PRU00473"/>
    </source>
</evidence>
<dbReference type="PANTHER" id="PTHR30329:SF21">
    <property type="entry name" value="LIPOPROTEIN YIAD-RELATED"/>
    <property type="match status" value="1"/>
</dbReference>
<dbReference type="GO" id="GO:0016020">
    <property type="term" value="C:membrane"/>
    <property type="evidence" value="ECO:0007669"/>
    <property type="project" value="UniProtKB-UniRule"/>
</dbReference>
<evidence type="ECO:0000313" key="6">
    <source>
        <dbReference type="Proteomes" id="UP000265719"/>
    </source>
</evidence>
<accession>A0AA97M4C4</accession>
<dbReference type="AlphaFoldDB" id="A0AA97M4C4"/>
<feature type="region of interest" description="Disordered" evidence="2">
    <location>
        <begin position="61"/>
        <end position="115"/>
    </location>
</feature>
<dbReference type="EMBL" id="CP063196">
    <property type="protein sequence ID" value="UOE19832.1"/>
    <property type="molecule type" value="Genomic_DNA"/>
</dbReference>
<evidence type="ECO:0000259" key="4">
    <source>
        <dbReference type="PROSITE" id="PS51123"/>
    </source>
</evidence>
<feature type="compositionally biased region" description="Basic and acidic residues" evidence="2">
    <location>
        <begin position="212"/>
        <end position="222"/>
    </location>
</feature>
<dbReference type="PANTHER" id="PTHR30329">
    <property type="entry name" value="STATOR ELEMENT OF FLAGELLAR MOTOR COMPLEX"/>
    <property type="match status" value="1"/>
</dbReference>
<evidence type="ECO:0000256" key="3">
    <source>
        <dbReference type="SAM" id="Phobius"/>
    </source>
</evidence>